<accession>M4BJI3</accession>
<dbReference type="InParanoid" id="M4BJI3"/>
<reference evidence="2" key="2">
    <citation type="submission" date="2015-06" db="UniProtKB">
        <authorList>
            <consortium name="EnsemblProtists"/>
        </authorList>
    </citation>
    <scope>IDENTIFICATION</scope>
    <source>
        <strain evidence="2">Emoy2</strain>
    </source>
</reference>
<evidence type="ECO:0000313" key="2">
    <source>
        <dbReference type="EnsemblProtists" id="HpaP806561"/>
    </source>
</evidence>
<dbReference type="EnsemblProtists" id="HpaT806561">
    <property type="protein sequence ID" value="HpaP806561"/>
    <property type="gene ID" value="HpaG806561"/>
</dbReference>
<sequence length="73" mass="8228">MTVVIHGWKTSQLIAADGTQTNITAAYRPLMFLTRRRKCPSHQGLKSQTAPLWTKPTSKARQRRKGTCRGGQF</sequence>
<name>M4BJI3_HYAAE</name>
<feature type="compositionally biased region" description="Polar residues" evidence="1">
    <location>
        <begin position="44"/>
        <end position="57"/>
    </location>
</feature>
<feature type="compositionally biased region" description="Basic residues" evidence="1">
    <location>
        <begin position="58"/>
        <end position="67"/>
    </location>
</feature>
<dbReference type="Proteomes" id="UP000011713">
    <property type="component" value="Unassembled WGS sequence"/>
</dbReference>
<evidence type="ECO:0000256" key="1">
    <source>
        <dbReference type="SAM" id="MobiDB-lite"/>
    </source>
</evidence>
<proteinExistence type="predicted"/>
<dbReference type="EMBL" id="JH598326">
    <property type="status" value="NOT_ANNOTATED_CDS"/>
    <property type="molecule type" value="Genomic_DNA"/>
</dbReference>
<dbReference type="AlphaFoldDB" id="M4BJI3"/>
<keyword evidence="3" id="KW-1185">Reference proteome</keyword>
<reference evidence="3" key="1">
    <citation type="journal article" date="2010" name="Science">
        <title>Signatures of adaptation to obligate biotrophy in the Hyaloperonospora arabidopsidis genome.</title>
        <authorList>
            <person name="Baxter L."/>
            <person name="Tripathy S."/>
            <person name="Ishaque N."/>
            <person name="Boot N."/>
            <person name="Cabral A."/>
            <person name="Kemen E."/>
            <person name="Thines M."/>
            <person name="Ah-Fong A."/>
            <person name="Anderson R."/>
            <person name="Badejoko W."/>
            <person name="Bittner-Eddy P."/>
            <person name="Boore J.L."/>
            <person name="Chibucos M.C."/>
            <person name="Coates M."/>
            <person name="Dehal P."/>
            <person name="Delehaunty K."/>
            <person name="Dong S."/>
            <person name="Downton P."/>
            <person name="Dumas B."/>
            <person name="Fabro G."/>
            <person name="Fronick C."/>
            <person name="Fuerstenberg S.I."/>
            <person name="Fulton L."/>
            <person name="Gaulin E."/>
            <person name="Govers F."/>
            <person name="Hughes L."/>
            <person name="Humphray S."/>
            <person name="Jiang R.H."/>
            <person name="Judelson H."/>
            <person name="Kamoun S."/>
            <person name="Kyung K."/>
            <person name="Meijer H."/>
            <person name="Minx P."/>
            <person name="Morris P."/>
            <person name="Nelson J."/>
            <person name="Phuntumart V."/>
            <person name="Qutob D."/>
            <person name="Rehmany A."/>
            <person name="Rougon-Cardoso A."/>
            <person name="Ryden P."/>
            <person name="Torto-Alalibo T."/>
            <person name="Studholme D."/>
            <person name="Wang Y."/>
            <person name="Win J."/>
            <person name="Wood J."/>
            <person name="Clifton S.W."/>
            <person name="Rogers J."/>
            <person name="Van den Ackerveken G."/>
            <person name="Jones J.D."/>
            <person name="McDowell J.M."/>
            <person name="Beynon J."/>
            <person name="Tyler B.M."/>
        </authorList>
    </citation>
    <scope>NUCLEOTIDE SEQUENCE [LARGE SCALE GENOMIC DNA]</scope>
    <source>
        <strain evidence="3">Emoy2</strain>
    </source>
</reference>
<dbReference type="HOGENOM" id="CLU_2710130_0_0_1"/>
<protein>
    <submittedName>
        <fullName evidence="2">Uncharacterized protein</fullName>
    </submittedName>
</protein>
<feature type="region of interest" description="Disordered" evidence="1">
    <location>
        <begin position="40"/>
        <end position="73"/>
    </location>
</feature>
<dbReference type="VEuPathDB" id="FungiDB:HpaG806561"/>
<organism evidence="2 3">
    <name type="scientific">Hyaloperonospora arabidopsidis (strain Emoy2)</name>
    <name type="common">Downy mildew agent</name>
    <name type="synonym">Peronospora arabidopsidis</name>
    <dbReference type="NCBI Taxonomy" id="559515"/>
    <lineage>
        <taxon>Eukaryota</taxon>
        <taxon>Sar</taxon>
        <taxon>Stramenopiles</taxon>
        <taxon>Oomycota</taxon>
        <taxon>Peronosporomycetes</taxon>
        <taxon>Peronosporales</taxon>
        <taxon>Peronosporaceae</taxon>
        <taxon>Hyaloperonospora</taxon>
    </lineage>
</organism>
<evidence type="ECO:0000313" key="3">
    <source>
        <dbReference type="Proteomes" id="UP000011713"/>
    </source>
</evidence>